<feature type="region of interest" description="Disordered" evidence="1">
    <location>
        <begin position="1"/>
        <end position="76"/>
    </location>
</feature>
<sequence length="76" mass="8125">MGKLLNVLGRSTSRDLQDVGQLQTAASKSLPEGQNLPTSFRRGRASSTGCEAFGKLPTERDSLTASVSFARNTEQP</sequence>
<reference evidence="2 3" key="1">
    <citation type="journal article" date="2019" name="Commun. Biol.">
        <title>The bagworm genome reveals a unique fibroin gene that provides high tensile strength.</title>
        <authorList>
            <person name="Kono N."/>
            <person name="Nakamura H."/>
            <person name="Ohtoshi R."/>
            <person name="Tomita M."/>
            <person name="Numata K."/>
            <person name="Arakawa K."/>
        </authorList>
    </citation>
    <scope>NUCLEOTIDE SEQUENCE [LARGE SCALE GENOMIC DNA]</scope>
</reference>
<gene>
    <name evidence="2" type="ORF">EVAR_49478_1</name>
</gene>
<organism evidence="2 3">
    <name type="scientific">Eumeta variegata</name>
    <name type="common">Bagworm moth</name>
    <name type="synonym">Eumeta japonica</name>
    <dbReference type="NCBI Taxonomy" id="151549"/>
    <lineage>
        <taxon>Eukaryota</taxon>
        <taxon>Metazoa</taxon>
        <taxon>Ecdysozoa</taxon>
        <taxon>Arthropoda</taxon>
        <taxon>Hexapoda</taxon>
        <taxon>Insecta</taxon>
        <taxon>Pterygota</taxon>
        <taxon>Neoptera</taxon>
        <taxon>Endopterygota</taxon>
        <taxon>Lepidoptera</taxon>
        <taxon>Glossata</taxon>
        <taxon>Ditrysia</taxon>
        <taxon>Tineoidea</taxon>
        <taxon>Psychidae</taxon>
        <taxon>Oiketicinae</taxon>
        <taxon>Eumeta</taxon>
    </lineage>
</organism>
<name>A0A4C1VWN1_EUMVA</name>
<evidence type="ECO:0000313" key="2">
    <source>
        <dbReference type="EMBL" id="GBP42990.1"/>
    </source>
</evidence>
<evidence type="ECO:0000256" key="1">
    <source>
        <dbReference type="SAM" id="MobiDB-lite"/>
    </source>
</evidence>
<feature type="compositionally biased region" description="Polar residues" evidence="1">
    <location>
        <begin position="63"/>
        <end position="76"/>
    </location>
</feature>
<evidence type="ECO:0000313" key="3">
    <source>
        <dbReference type="Proteomes" id="UP000299102"/>
    </source>
</evidence>
<dbReference type="AlphaFoldDB" id="A0A4C1VWN1"/>
<comment type="caution">
    <text evidence="2">The sequence shown here is derived from an EMBL/GenBank/DDBJ whole genome shotgun (WGS) entry which is preliminary data.</text>
</comment>
<accession>A0A4C1VWN1</accession>
<protein>
    <submittedName>
        <fullName evidence="2">Uncharacterized protein</fullName>
    </submittedName>
</protein>
<keyword evidence="3" id="KW-1185">Reference proteome</keyword>
<dbReference type="Proteomes" id="UP000299102">
    <property type="component" value="Unassembled WGS sequence"/>
</dbReference>
<dbReference type="EMBL" id="BGZK01000428">
    <property type="protein sequence ID" value="GBP42990.1"/>
    <property type="molecule type" value="Genomic_DNA"/>
</dbReference>
<proteinExistence type="predicted"/>